<proteinExistence type="predicted"/>
<gene>
    <name evidence="2" type="ORF">J1C48_00935</name>
</gene>
<organism evidence="2 3">
    <name type="scientific">Jiella flava</name>
    <dbReference type="NCBI Taxonomy" id="2816857"/>
    <lineage>
        <taxon>Bacteria</taxon>
        <taxon>Pseudomonadati</taxon>
        <taxon>Pseudomonadota</taxon>
        <taxon>Alphaproteobacteria</taxon>
        <taxon>Hyphomicrobiales</taxon>
        <taxon>Aurantimonadaceae</taxon>
        <taxon>Jiella</taxon>
    </lineage>
</organism>
<dbReference type="AlphaFoldDB" id="A0A939FX56"/>
<evidence type="ECO:0008006" key="4">
    <source>
        <dbReference type="Google" id="ProtNLM"/>
    </source>
</evidence>
<keyword evidence="3" id="KW-1185">Reference proteome</keyword>
<dbReference type="Proteomes" id="UP000664122">
    <property type="component" value="Unassembled WGS sequence"/>
</dbReference>
<protein>
    <recommendedName>
        <fullName evidence="4">UrcA family protein</fullName>
    </recommendedName>
</protein>
<dbReference type="RefSeq" id="WP_207255766.1">
    <property type="nucleotide sequence ID" value="NZ_JAFMPP010000001.1"/>
</dbReference>
<evidence type="ECO:0000313" key="3">
    <source>
        <dbReference type="Proteomes" id="UP000664122"/>
    </source>
</evidence>
<dbReference type="EMBL" id="JAFMPP010000001">
    <property type="protein sequence ID" value="MBO0661127.1"/>
    <property type="molecule type" value="Genomic_DNA"/>
</dbReference>
<evidence type="ECO:0000256" key="1">
    <source>
        <dbReference type="SAM" id="SignalP"/>
    </source>
</evidence>
<feature type="chain" id="PRO_5037865519" description="UrcA family protein" evidence="1">
    <location>
        <begin position="30"/>
        <end position="155"/>
    </location>
</feature>
<comment type="caution">
    <text evidence="2">The sequence shown here is derived from an EMBL/GenBank/DDBJ whole genome shotgun (WGS) entry which is preliminary data.</text>
</comment>
<accession>A0A939FX56</accession>
<sequence length="155" mass="15978">MRGRAAFRQMQRLSCVALALLMLGGAGFAQDAANAPATSAGGAAQAAAGERDAAVLDALSDDPIASDPKTAPVEVSLGDWTVKTAIAAKLSRKVSQIPLTVKVPPKIASEVCPQDSGDLEQQVIVSPTRTCAAKKATPALEDEVRKAIAKKESLE</sequence>
<reference evidence="2" key="1">
    <citation type="submission" date="2021-03" db="EMBL/GenBank/DDBJ databases">
        <title>Whole genome sequence of Jiella sp. CQZ9-1.</title>
        <authorList>
            <person name="Tuo L."/>
        </authorList>
    </citation>
    <scope>NUCLEOTIDE SEQUENCE</scope>
    <source>
        <strain evidence="2">CQZ9-1</strain>
    </source>
</reference>
<name>A0A939FX56_9HYPH</name>
<feature type="signal peptide" evidence="1">
    <location>
        <begin position="1"/>
        <end position="29"/>
    </location>
</feature>
<evidence type="ECO:0000313" key="2">
    <source>
        <dbReference type="EMBL" id="MBO0661127.1"/>
    </source>
</evidence>
<keyword evidence="1" id="KW-0732">Signal</keyword>